<proteinExistence type="predicted"/>
<sequence length="119" mass="13713">PQQPETMKRQSSSLTDGGANQQNINKITTEMFGKVAEYLKGEILATVEDFKLLENMNNVTRDHYKEMSGMAQNLVVEMAKLQRIYTDIEPYIQQIDEVCEQVDFLEKVTSELDDYSKEL</sequence>
<dbReference type="EMBL" id="CAJVPT010050200">
    <property type="protein sequence ID" value="CAG8745550.1"/>
    <property type="molecule type" value="Genomic_DNA"/>
</dbReference>
<keyword evidence="2" id="KW-1185">Reference proteome</keyword>
<reference evidence="1" key="1">
    <citation type="submission" date="2021-06" db="EMBL/GenBank/DDBJ databases">
        <authorList>
            <person name="Kallberg Y."/>
            <person name="Tangrot J."/>
            <person name="Rosling A."/>
        </authorList>
    </citation>
    <scope>NUCLEOTIDE SEQUENCE</scope>
    <source>
        <strain evidence="1">CL356</strain>
    </source>
</reference>
<organism evidence="1 2">
    <name type="scientific">Acaulospora colombiana</name>
    <dbReference type="NCBI Taxonomy" id="27376"/>
    <lineage>
        <taxon>Eukaryota</taxon>
        <taxon>Fungi</taxon>
        <taxon>Fungi incertae sedis</taxon>
        <taxon>Mucoromycota</taxon>
        <taxon>Glomeromycotina</taxon>
        <taxon>Glomeromycetes</taxon>
        <taxon>Diversisporales</taxon>
        <taxon>Acaulosporaceae</taxon>
        <taxon>Acaulospora</taxon>
    </lineage>
</organism>
<dbReference type="Proteomes" id="UP000789525">
    <property type="component" value="Unassembled WGS sequence"/>
</dbReference>
<name>A0ACA9QBE4_9GLOM</name>
<comment type="caution">
    <text evidence="1">The sequence shown here is derived from an EMBL/GenBank/DDBJ whole genome shotgun (WGS) entry which is preliminary data.</text>
</comment>
<protein>
    <submittedName>
        <fullName evidence="1">11909_t:CDS:1</fullName>
    </submittedName>
</protein>
<gene>
    <name evidence="1" type="ORF">ACOLOM_LOCUS12421</name>
</gene>
<feature type="non-terminal residue" evidence="1">
    <location>
        <position position="1"/>
    </location>
</feature>
<evidence type="ECO:0000313" key="1">
    <source>
        <dbReference type="EMBL" id="CAG8745550.1"/>
    </source>
</evidence>
<evidence type="ECO:0000313" key="2">
    <source>
        <dbReference type="Proteomes" id="UP000789525"/>
    </source>
</evidence>
<accession>A0ACA9QBE4</accession>
<feature type="non-terminal residue" evidence="1">
    <location>
        <position position="119"/>
    </location>
</feature>